<dbReference type="Pfam" id="PF20563">
    <property type="entry name" value="DUF6773"/>
    <property type="match status" value="1"/>
</dbReference>
<gene>
    <name evidence="2" type="ORF">J2Z35_002187</name>
</gene>
<sequence>MKNKRNQDERILSQRRKIQSDGFGILFFGLLISIVLQKFIFDAPFSQYASEFILLMISAIYVEARNIINGSGTYNMDFSGQILVVIHSVVSGLAIAALATTFNTINLGIEQMGGAGGIAVASLITFAFGSLISFIVFQILFMINTKRQKQIDEKYIDAHE</sequence>
<feature type="transmembrane region" description="Helical" evidence="1">
    <location>
        <begin position="117"/>
        <end position="141"/>
    </location>
</feature>
<keyword evidence="1" id="KW-1133">Transmembrane helix</keyword>
<reference evidence="2 3" key="1">
    <citation type="submission" date="2021-03" db="EMBL/GenBank/DDBJ databases">
        <title>Genomic Encyclopedia of Type Strains, Phase IV (KMG-IV): sequencing the most valuable type-strain genomes for metagenomic binning, comparative biology and taxonomic classification.</title>
        <authorList>
            <person name="Goeker M."/>
        </authorList>
    </citation>
    <scope>NUCLEOTIDE SEQUENCE [LARGE SCALE GENOMIC DNA]</scope>
    <source>
        <strain evidence="2 3">DSM 27512</strain>
    </source>
</reference>
<feature type="transmembrane region" description="Helical" evidence="1">
    <location>
        <begin position="21"/>
        <end position="39"/>
    </location>
</feature>
<feature type="transmembrane region" description="Helical" evidence="1">
    <location>
        <begin position="45"/>
        <end position="62"/>
    </location>
</feature>
<keyword evidence="3" id="KW-1185">Reference proteome</keyword>
<feature type="transmembrane region" description="Helical" evidence="1">
    <location>
        <begin position="82"/>
        <end position="105"/>
    </location>
</feature>
<keyword evidence="1" id="KW-0812">Transmembrane</keyword>
<dbReference type="RefSeq" id="WP_209661437.1">
    <property type="nucleotide sequence ID" value="NZ_JAGGLI010000027.1"/>
</dbReference>
<comment type="caution">
    <text evidence="2">The sequence shown here is derived from an EMBL/GenBank/DDBJ whole genome shotgun (WGS) entry which is preliminary data.</text>
</comment>
<dbReference type="Proteomes" id="UP001314903">
    <property type="component" value="Unassembled WGS sequence"/>
</dbReference>
<proteinExistence type="predicted"/>
<accession>A0ABS4KMC3</accession>
<name>A0ABS4KMC3_9FIRM</name>
<protein>
    <submittedName>
        <fullName evidence="2">Membrane protein</fullName>
    </submittedName>
</protein>
<evidence type="ECO:0000313" key="2">
    <source>
        <dbReference type="EMBL" id="MBP2028386.1"/>
    </source>
</evidence>
<evidence type="ECO:0000313" key="3">
    <source>
        <dbReference type="Proteomes" id="UP001314903"/>
    </source>
</evidence>
<keyword evidence="1" id="KW-0472">Membrane</keyword>
<organism evidence="2 3">
    <name type="scientific">Acetoanaerobium pronyense</name>
    <dbReference type="NCBI Taxonomy" id="1482736"/>
    <lineage>
        <taxon>Bacteria</taxon>
        <taxon>Bacillati</taxon>
        <taxon>Bacillota</taxon>
        <taxon>Clostridia</taxon>
        <taxon>Peptostreptococcales</taxon>
        <taxon>Filifactoraceae</taxon>
        <taxon>Acetoanaerobium</taxon>
    </lineage>
</organism>
<dbReference type="EMBL" id="JAGGLI010000027">
    <property type="protein sequence ID" value="MBP2028386.1"/>
    <property type="molecule type" value="Genomic_DNA"/>
</dbReference>
<dbReference type="InterPro" id="IPR046664">
    <property type="entry name" value="DUF6773"/>
</dbReference>
<evidence type="ECO:0000256" key="1">
    <source>
        <dbReference type="SAM" id="Phobius"/>
    </source>
</evidence>